<dbReference type="Proteomes" id="UP000244727">
    <property type="component" value="Chromosome"/>
</dbReference>
<gene>
    <name evidence="5" type="ORF">HARCEL1_13045</name>
</gene>
<feature type="domain" description="HTH asnC-type" evidence="4">
    <location>
        <begin position="2"/>
        <end position="61"/>
    </location>
</feature>
<evidence type="ECO:0000313" key="5">
    <source>
        <dbReference type="EMBL" id="AWB28541.1"/>
    </source>
</evidence>
<protein>
    <submittedName>
        <fullName evidence="5">AsnC family transcriptional regulator</fullName>
    </submittedName>
</protein>
<dbReference type="Pfam" id="PF01037">
    <property type="entry name" value="AsnC_trans_reg"/>
    <property type="match status" value="1"/>
</dbReference>
<evidence type="ECO:0000256" key="1">
    <source>
        <dbReference type="ARBA" id="ARBA00023015"/>
    </source>
</evidence>
<dbReference type="InterPro" id="IPR000485">
    <property type="entry name" value="AsnC-type_HTH_dom"/>
</dbReference>
<dbReference type="Gene3D" id="1.10.10.10">
    <property type="entry name" value="Winged helix-like DNA-binding domain superfamily/Winged helix DNA-binding domain"/>
    <property type="match status" value="1"/>
</dbReference>
<dbReference type="SUPFAM" id="SSF46785">
    <property type="entry name" value="Winged helix' DNA-binding domain"/>
    <property type="match status" value="1"/>
</dbReference>
<proteinExistence type="predicted"/>
<dbReference type="InterPro" id="IPR036388">
    <property type="entry name" value="WH-like_DNA-bd_sf"/>
</dbReference>
<keyword evidence="1" id="KW-0805">Transcription regulation</keyword>
<keyword evidence="6" id="KW-1185">Reference proteome</keyword>
<organism evidence="5 6">
    <name type="scientific">Halococcoides cellulosivorans</name>
    <dbReference type="NCBI Taxonomy" id="1679096"/>
    <lineage>
        <taxon>Archaea</taxon>
        <taxon>Methanobacteriati</taxon>
        <taxon>Methanobacteriota</taxon>
        <taxon>Stenosarchaea group</taxon>
        <taxon>Halobacteria</taxon>
        <taxon>Halobacteriales</taxon>
        <taxon>Haloarculaceae</taxon>
        <taxon>Halococcoides</taxon>
    </lineage>
</organism>
<dbReference type="InterPro" id="IPR019887">
    <property type="entry name" value="Tscrpt_reg_AsnC/Lrp_C"/>
</dbReference>
<name>A0A2R4X416_9EURY</name>
<dbReference type="RefSeq" id="WP_108383989.1">
    <property type="nucleotide sequence ID" value="NZ_CP028858.1"/>
</dbReference>
<dbReference type="EMBL" id="CP028858">
    <property type="protein sequence ID" value="AWB28541.1"/>
    <property type="molecule type" value="Genomic_DNA"/>
</dbReference>
<reference evidence="5 6" key="1">
    <citation type="submission" date="2018-04" db="EMBL/GenBank/DDBJ databases">
        <title>Halococcoides cellulosivorans gen. nov., sp. nov., an extremely halophilic cellulose-utilizing haloarchaeon from hypersaline lakes.</title>
        <authorList>
            <person name="Sorokin D.Y."/>
            <person name="Toshchakov S.V."/>
            <person name="Samarov N.I."/>
            <person name="Korzhenkov A."/>
            <person name="Kublanov I.V."/>
        </authorList>
    </citation>
    <scope>NUCLEOTIDE SEQUENCE [LARGE SCALE GENOMIC DNA]</scope>
    <source>
        <strain evidence="5 6">HArcel1</strain>
    </source>
</reference>
<evidence type="ECO:0000256" key="3">
    <source>
        <dbReference type="ARBA" id="ARBA00023163"/>
    </source>
</evidence>
<dbReference type="KEGG" id="harc:HARCEL1_13045"/>
<dbReference type="PROSITE" id="PS50956">
    <property type="entry name" value="HTH_ASNC_2"/>
    <property type="match status" value="1"/>
</dbReference>
<dbReference type="PANTHER" id="PTHR30154:SF34">
    <property type="entry name" value="TRANSCRIPTIONAL REGULATOR AZLB"/>
    <property type="match status" value="1"/>
</dbReference>
<accession>A0A2R4X416</accession>
<evidence type="ECO:0000259" key="4">
    <source>
        <dbReference type="PROSITE" id="PS50956"/>
    </source>
</evidence>
<dbReference type="InterPro" id="IPR011008">
    <property type="entry name" value="Dimeric_a/b-barrel"/>
</dbReference>
<dbReference type="PANTHER" id="PTHR30154">
    <property type="entry name" value="LEUCINE-RESPONSIVE REGULATORY PROTEIN"/>
    <property type="match status" value="1"/>
</dbReference>
<evidence type="ECO:0000256" key="2">
    <source>
        <dbReference type="ARBA" id="ARBA00023125"/>
    </source>
</evidence>
<dbReference type="Pfam" id="PF13404">
    <property type="entry name" value="HTH_AsnC-type"/>
    <property type="match status" value="1"/>
</dbReference>
<dbReference type="Gene3D" id="3.30.70.920">
    <property type="match status" value="1"/>
</dbReference>
<dbReference type="InterPro" id="IPR036390">
    <property type="entry name" value="WH_DNA-bd_sf"/>
</dbReference>
<dbReference type="GO" id="GO:0043200">
    <property type="term" value="P:response to amino acid"/>
    <property type="evidence" value="ECO:0007669"/>
    <property type="project" value="TreeGrafter"/>
</dbReference>
<dbReference type="SUPFAM" id="SSF54909">
    <property type="entry name" value="Dimeric alpha+beta barrel"/>
    <property type="match status" value="1"/>
</dbReference>
<dbReference type="AlphaFoldDB" id="A0A2R4X416"/>
<sequence length="148" mass="16097">MVDATDRRLIDAMLADGRASLREIGERSDVSPTTVSARLEGLESVVGSVVPLIDYEQLGYETAIVRLRVDGPSREGVLDRLDERPELTSVYAVTGPTDVIAIGSFENREALDDTHREILALDGVRDVEVAVVRSVAASFEQFPVADRA</sequence>
<dbReference type="GO" id="GO:0043565">
    <property type="term" value="F:sequence-specific DNA binding"/>
    <property type="evidence" value="ECO:0007669"/>
    <property type="project" value="InterPro"/>
</dbReference>
<dbReference type="GeneID" id="36513450"/>
<evidence type="ECO:0000313" key="6">
    <source>
        <dbReference type="Proteomes" id="UP000244727"/>
    </source>
</evidence>
<dbReference type="InterPro" id="IPR019888">
    <property type="entry name" value="Tscrpt_reg_AsnC-like"/>
</dbReference>
<keyword evidence="3" id="KW-0804">Transcription</keyword>
<dbReference type="GO" id="GO:0005829">
    <property type="term" value="C:cytosol"/>
    <property type="evidence" value="ECO:0007669"/>
    <property type="project" value="TreeGrafter"/>
</dbReference>
<keyword evidence="2" id="KW-0238">DNA-binding</keyword>
<dbReference type="SMART" id="SM00344">
    <property type="entry name" value="HTH_ASNC"/>
    <property type="match status" value="1"/>
</dbReference>